<accession>A0ABN9T3M8</accession>
<feature type="compositionally biased region" description="Low complexity" evidence="1">
    <location>
        <begin position="28"/>
        <end position="42"/>
    </location>
</feature>
<proteinExistence type="predicted"/>
<evidence type="ECO:0000256" key="1">
    <source>
        <dbReference type="SAM" id="MobiDB-lite"/>
    </source>
</evidence>
<name>A0ABN9T3M8_9DINO</name>
<sequence length="180" mass="18305">MAGLAQRGGLLGLWTPRGDDEVRDSPRAGDGSASCGSSSASSPWELVGTSCASFGDLARLAPPAPWELDAASWPCSGGEPPAADAHGGSAVPEGAAAAARAPPLEWYPCDSMELDAVAAQEMMRRADAERASALGSSASAPGRPSRCSGGALLPDVAMSLESFLEEEVPAFPFSRGTRCQ</sequence>
<evidence type="ECO:0000313" key="3">
    <source>
        <dbReference type="Proteomes" id="UP001189429"/>
    </source>
</evidence>
<feature type="region of interest" description="Disordered" evidence="1">
    <location>
        <begin position="71"/>
        <end position="96"/>
    </location>
</feature>
<comment type="caution">
    <text evidence="2">The sequence shown here is derived from an EMBL/GenBank/DDBJ whole genome shotgun (WGS) entry which is preliminary data.</text>
</comment>
<feature type="compositionally biased region" description="Low complexity" evidence="1">
    <location>
        <begin position="87"/>
        <end position="96"/>
    </location>
</feature>
<evidence type="ECO:0000313" key="2">
    <source>
        <dbReference type="EMBL" id="CAK0839594.1"/>
    </source>
</evidence>
<gene>
    <name evidence="2" type="ORF">PCOR1329_LOCUS35244</name>
</gene>
<keyword evidence="3" id="KW-1185">Reference proteome</keyword>
<reference evidence="2" key="1">
    <citation type="submission" date="2023-10" db="EMBL/GenBank/DDBJ databases">
        <authorList>
            <person name="Chen Y."/>
            <person name="Shah S."/>
            <person name="Dougan E. K."/>
            <person name="Thang M."/>
            <person name="Chan C."/>
        </authorList>
    </citation>
    <scope>NUCLEOTIDE SEQUENCE [LARGE SCALE GENOMIC DNA]</scope>
</reference>
<organism evidence="2 3">
    <name type="scientific">Prorocentrum cordatum</name>
    <dbReference type="NCBI Taxonomy" id="2364126"/>
    <lineage>
        <taxon>Eukaryota</taxon>
        <taxon>Sar</taxon>
        <taxon>Alveolata</taxon>
        <taxon>Dinophyceae</taxon>
        <taxon>Prorocentrales</taxon>
        <taxon>Prorocentraceae</taxon>
        <taxon>Prorocentrum</taxon>
    </lineage>
</organism>
<dbReference type="EMBL" id="CAUYUJ010014306">
    <property type="protein sequence ID" value="CAK0839594.1"/>
    <property type="molecule type" value="Genomic_DNA"/>
</dbReference>
<feature type="compositionally biased region" description="Basic and acidic residues" evidence="1">
    <location>
        <begin position="17"/>
        <end position="27"/>
    </location>
</feature>
<protein>
    <recommendedName>
        <fullName evidence="4">Cysteine protease</fullName>
    </recommendedName>
</protein>
<feature type="region of interest" description="Disordered" evidence="1">
    <location>
        <begin position="1"/>
        <end position="44"/>
    </location>
</feature>
<evidence type="ECO:0008006" key="4">
    <source>
        <dbReference type="Google" id="ProtNLM"/>
    </source>
</evidence>
<feature type="region of interest" description="Disordered" evidence="1">
    <location>
        <begin position="128"/>
        <end position="147"/>
    </location>
</feature>
<feature type="compositionally biased region" description="Low complexity" evidence="1">
    <location>
        <begin position="131"/>
        <end position="146"/>
    </location>
</feature>
<dbReference type="Proteomes" id="UP001189429">
    <property type="component" value="Unassembled WGS sequence"/>
</dbReference>